<dbReference type="EMBL" id="CAJNNV010010409">
    <property type="protein sequence ID" value="CAE8598579.1"/>
    <property type="molecule type" value="Genomic_DNA"/>
</dbReference>
<keyword evidence="4" id="KW-1185">Reference proteome</keyword>
<feature type="transmembrane region" description="Helical" evidence="2">
    <location>
        <begin position="203"/>
        <end position="229"/>
    </location>
</feature>
<comment type="caution">
    <text evidence="3">The sequence shown here is derived from an EMBL/GenBank/DDBJ whole genome shotgun (WGS) entry which is preliminary data.</text>
</comment>
<reference evidence="3" key="1">
    <citation type="submission" date="2021-02" db="EMBL/GenBank/DDBJ databases">
        <authorList>
            <person name="Dougan E. K."/>
            <person name="Rhodes N."/>
            <person name="Thang M."/>
            <person name="Chan C."/>
        </authorList>
    </citation>
    <scope>NUCLEOTIDE SEQUENCE</scope>
</reference>
<dbReference type="Proteomes" id="UP000654075">
    <property type="component" value="Unassembled WGS sequence"/>
</dbReference>
<evidence type="ECO:0000313" key="4">
    <source>
        <dbReference type="Proteomes" id="UP000654075"/>
    </source>
</evidence>
<name>A0A813ELL8_POLGL</name>
<keyword evidence="2" id="KW-1133">Transmembrane helix</keyword>
<organism evidence="3 4">
    <name type="scientific">Polarella glacialis</name>
    <name type="common">Dinoflagellate</name>
    <dbReference type="NCBI Taxonomy" id="89957"/>
    <lineage>
        <taxon>Eukaryota</taxon>
        <taxon>Sar</taxon>
        <taxon>Alveolata</taxon>
        <taxon>Dinophyceae</taxon>
        <taxon>Suessiales</taxon>
        <taxon>Suessiaceae</taxon>
        <taxon>Polarella</taxon>
    </lineage>
</organism>
<dbReference type="AlphaFoldDB" id="A0A813ELL8"/>
<feature type="compositionally biased region" description="Low complexity" evidence="1">
    <location>
        <begin position="89"/>
        <end position="123"/>
    </location>
</feature>
<sequence length="405" mass="42927">MSLRFRSPCGRSTCQHCGQSVALLYLDGLGIRRRRHERLCLQAKESSGQRLFSSEVNRVTAYSWCSEISSGSGATASFVVEPSGQPSCSSSAVTGGSGSTKGSVRSGCSANSRAASSDNSDPAGLPRAAGHQASFEINGSFAVSGGSSSSDSVVRRRESAASHCRRRLRSCRSANDSEQANAGEAVANAHQWLPETRPTASAALALAAIWLQAPVIAGSLALYAAAAWLNQGRSRDMRASLLAGNSPQVQTQVQHQPQHWQDISNLATQNPQNSGTLSLGVASEATVGKVAELVRGFHIRAALHLAERSGLLGLSSKDCSSNLPPDADVSMREDLLHLLSWLQRLASPARLAFQGLQVPPPEGEGWLGPVECSDSSWQMSLWYRWSSSTVISTVSRLSLPGNLCE</sequence>
<keyword evidence="2" id="KW-0472">Membrane</keyword>
<evidence type="ECO:0000313" key="3">
    <source>
        <dbReference type="EMBL" id="CAE8598579.1"/>
    </source>
</evidence>
<protein>
    <submittedName>
        <fullName evidence="3">Uncharacterized protein</fullName>
    </submittedName>
</protein>
<proteinExistence type="predicted"/>
<feature type="region of interest" description="Disordered" evidence="1">
    <location>
        <begin position="89"/>
        <end position="129"/>
    </location>
</feature>
<keyword evidence="2" id="KW-0812">Transmembrane</keyword>
<feature type="non-terminal residue" evidence="3">
    <location>
        <position position="1"/>
    </location>
</feature>
<accession>A0A813ELL8</accession>
<dbReference type="OrthoDB" id="267397at2759"/>
<evidence type="ECO:0000256" key="2">
    <source>
        <dbReference type="SAM" id="Phobius"/>
    </source>
</evidence>
<gene>
    <name evidence="3" type="ORF">PGLA1383_LOCUS16984</name>
</gene>
<evidence type="ECO:0000256" key="1">
    <source>
        <dbReference type="SAM" id="MobiDB-lite"/>
    </source>
</evidence>